<reference evidence="2" key="2">
    <citation type="submission" date="2015-01" db="EMBL/GenBank/DDBJ databases">
        <title>Evolutionary Origins and Diversification of the Mycorrhizal Mutualists.</title>
        <authorList>
            <consortium name="DOE Joint Genome Institute"/>
            <consortium name="Mycorrhizal Genomics Consortium"/>
            <person name="Kohler A."/>
            <person name="Kuo A."/>
            <person name="Nagy L.G."/>
            <person name="Floudas D."/>
            <person name="Copeland A."/>
            <person name="Barry K.W."/>
            <person name="Cichocki N."/>
            <person name="Veneault-Fourrey C."/>
            <person name="LaButti K."/>
            <person name="Lindquist E.A."/>
            <person name="Lipzen A."/>
            <person name="Lundell T."/>
            <person name="Morin E."/>
            <person name="Murat C."/>
            <person name="Riley R."/>
            <person name="Ohm R."/>
            <person name="Sun H."/>
            <person name="Tunlid A."/>
            <person name="Henrissat B."/>
            <person name="Grigoriev I.V."/>
            <person name="Hibbett D.S."/>
            <person name="Martin F."/>
        </authorList>
    </citation>
    <scope>NUCLEOTIDE SEQUENCE [LARGE SCALE GENOMIC DNA]</scope>
    <source>
        <strain evidence="2">UH-Slu-Lm8-n1</strain>
    </source>
</reference>
<proteinExistence type="predicted"/>
<sequence length="57" mass="6419">MRFSLSGAGTGLACAKSDTERRFDQMEMQMIMSYERQAIRKTEKTGNKSFGAISCDF</sequence>
<organism evidence="1 2">
    <name type="scientific">Suillus luteus UH-Slu-Lm8-n1</name>
    <dbReference type="NCBI Taxonomy" id="930992"/>
    <lineage>
        <taxon>Eukaryota</taxon>
        <taxon>Fungi</taxon>
        <taxon>Dikarya</taxon>
        <taxon>Basidiomycota</taxon>
        <taxon>Agaricomycotina</taxon>
        <taxon>Agaricomycetes</taxon>
        <taxon>Agaricomycetidae</taxon>
        <taxon>Boletales</taxon>
        <taxon>Suillineae</taxon>
        <taxon>Suillaceae</taxon>
        <taxon>Suillus</taxon>
    </lineage>
</organism>
<dbReference type="Proteomes" id="UP000054485">
    <property type="component" value="Unassembled WGS sequence"/>
</dbReference>
<evidence type="ECO:0000313" key="2">
    <source>
        <dbReference type="Proteomes" id="UP000054485"/>
    </source>
</evidence>
<protein>
    <submittedName>
        <fullName evidence="1">Uncharacterized protein</fullName>
    </submittedName>
</protein>
<dbReference type="EMBL" id="KN835268">
    <property type="protein sequence ID" value="KIK41463.1"/>
    <property type="molecule type" value="Genomic_DNA"/>
</dbReference>
<name>A0A0D0BDS1_9AGAM</name>
<keyword evidence="2" id="KW-1185">Reference proteome</keyword>
<dbReference type="HOGENOM" id="CLU_2997993_0_0_1"/>
<reference evidence="1 2" key="1">
    <citation type="submission" date="2014-04" db="EMBL/GenBank/DDBJ databases">
        <authorList>
            <consortium name="DOE Joint Genome Institute"/>
            <person name="Kuo A."/>
            <person name="Ruytinx J."/>
            <person name="Rineau F."/>
            <person name="Colpaert J."/>
            <person name="Kohler A."/>
            <person name="Nagy L.G."/>
            <person name="Floudas D."/>
            <person name="Copeland A."/>
            <person name="Barry K.W."/>
            <person name="Cichocki N."/>
            <person name="Veneault-Fourrey C."/>
            <person name="LaButti K."/>
            <person name="Lindquist E.A."/>
            <person name="Lipzen A."/>
            <person name="Lundell T."/>
            <person name="Morin E."/>
            <person name="Murat C."/>
            <person name="Sun H."/>
            <person name="Tunlid A."/>
            <person name="Henrissat B."/>
            <person name="Grigoriev I.V."/>
            <person name="Hibbett D.S."/>
            <person name="Martin F."/>
            <person name="Nordberg H.P."/>
            <person name="Cantor M.N."/>
            <person name="Hua S.X."/>
        </authorList>
    </citation>
    <scope>NUCLEOTIDE SEQUENCE [LARGE SCALE GENOMIC DNA]</scope>
    <source>
        <strain evidence="1 2">UH-Slu-Lm8-n1</strain>
    </source>
</reference>
<evidence type="ECO:0000313" key="1">
    <source>
        <dbReference type="EMBL" id="KIK41463.1"/>
    </source>
</evidence>
<gene>
    <name evidence="1" type="ORF">CY34DRAFT_806063</name>
</gene>
<dbReference type="AlphaFoldDB" id="A0A0D0BDS1"/>
<accession>A0A0D0BDS1</accession>
<dbReference type="InParanoid" id="A0A0D0BDS1"/>